<feature type="non-terminal residue" evidence="1">
    <location>
        <position position="52"/>
    </location>
</feature>
<evidence type="ECO:0000313" key="2">
    <source>
        <dbReference type="Proteomes" id="UP001189624"/>
    </source>
</evidence>
<proteinExistence type="predicted"/>
<keyword evidence="2" id="KW-1185">Reference proteome</keyword>
<name>A0AA86SYJ2_9FABA</name>
<gene>
    <name evidence="1" type="ORF">AYBTSS11_LOCUS27375</name>
</gene>
<sequence length="52" mass="5846">MVPSIFLTTGESSYDMLHFRGSSQMSIISVEIFKDGEVLYNIVHHTISKVVT</sequence>
<dbReference type="Proteomes" id="UP001189624">
    <property type="component" value="Chromosome 9"/>
</dbReference>
<dbReference type="Gramene" id="rna-AYBTSS11_LOCUS27375">
    <property type="protein sequence ID" value="CAJ1975267.1"/>
    <property type="gene ID" value="gene-AYBTSS11_LOCUS27375"/>
</dbReference>
<reference evidence="1" key="1">
    <citation type="submission" date="2023-10" db="EMBL/GenBank/DDBJ databases">
        <authorList>
            <person name="Domelevo Entfellner J.-B."/>
        </authorList>
    </citation>
    <scope>NUCLEOTIDE SEQUENCE</scope>
</reference>
<protein>
    <submittedName>
        <fullName evidence="1">Uncharacterized protein</fullName>
    </submittedName>
</protein>
<dbReference type="AlphaFoldDB" id="A0AA86SYJ2"/>
<organism evidence="1 2">
    <name type="scientific">Sphenostylis stenocarpa</name>
    <dbReference type="NCBI Taxonomy" id="92480"/>
    <lineage>
        <taxon>Eukaryota</taxon>
        <taxon>Viridiplantae</taxon>
        <taxon>Streptophyta</taxon>
        <taxon>Embryophyta</taxon>
        <taxon>Tracheophyta</taxon>
        <taxon>Spermatophyta</taxon>
        <taxon>Magnoliopsida</taxon>
        <taxon>eudicotyledons</taxon>
        <taxon>Gunneridae</taxon>
        <taxon>Pentapetalae</taxon>
        <taxon>rosids</taxon>
        <taxon>fabids</taxon>
        <taxon>Fabales</taxon>
        <taxon>Fabaceae</taxon>
        <taxon>Papilionoideae</taxon>
        <taxon>50 kb inversion clade</taxon>
        <taxon>NPAAA clade</taxon>
        <taxon>indigoferoid/millettioid clade</taxon>
        <taxon>Phaseoleae</taxon>
        <taxon>Sphenostylis</taxon>
    </lineage>
</organism>
<dbReference type="EMBL" id="OY731406">
    <property type="protein sequence ID" value="CAJ1975267.1"/>
    <property type="molecule type" value="Genomic_DNA"/>
</dbReference>
<accession>A0AA86SYJ2</accession>
<evidence type="ECO:0000313" key="1">
    <source>
        <dbReference type="EMBL" id="CAJ1975267.1"/>
    </source>
</evidence>